<organism evidence="2 3">
    <name type="scientific">Gimibacter soli</name>
    <dbReference type="NCBI Taxonomy" id="3024400"/>
    <lineage>
        <taxon>Bacteria</taxon>
        <taxon>Pseudomonadati</taxon>
        <taxon>Pseudomonadota</taxon>
        <taxon>Alphaproteobacteria</taxon>
        <taxon>Kordiimonadales</taxon>
        <taxon>Temperatibacteraceae</taxon>
        <taxon>Gimibacter</taxon>
    </lineage>
</organism>
<keyword evidence="3" id="KW-1185">Reference proteome</keyword>
<feature type="chain" id="PRO_5042153616" evidence="1">
    <location>
        <begin position="20"/>
        <end position="296"/>
    </location>
</feature>
<dbReference type="Proteomes" id="UP001217500">
    <property type="component" value="Chromosome"/>
</dbReference>
<dbReference type="Pfam" id="PF14100">
    <property type="entry name" value="DUF6807"/>
    <property type="match status" value="1"/>
</dbReference>
<proteinExistence type="predicted"/>
<dbReference type="InterPro" id="IPR029475">
    <property type="entry name" value="DUF6807"/>
</dbReference>
<keyword evidence="1" id="KW-0732">Signal</keyword>
<protein>
    <submittedName>
        <fullName evidence="2">PmoA family protein</fullName>
    </submittedName>
</protein>
<reference evidence="2" key="1">
    <citation type="submission" date="2023-01" db="EMBL/GenBank/DDBJ databases">
        <title>The genome sequence of Kordiimonadaceae bacterium 6D33.</title>
        <authorList>
            <person name="Liu Y."/>
        </authorList>
    </citation>
    <scope>NUCLEOTIDE SEQUENCE</scope>
    <source>
        <strain evidence="2">6D33</strain>
    </source>
</reference>
<dbReference type="KEGG" id="gso:PH603_14960"/>
<feature type="signal peptide" evidence="1">
    <location>
        <begin position="1"/>
        <end position="19"/>
    </location>
</feature>
<dbReference type="AlphaFoldDB" id="A0AAF0BM04"/>
<evidence type="ECO:0000313" key="3">
    <source>
        <dbReference type="Proteomes" id="UP001217500"/>
    </source>
</evidence>
<dbReference type="RefSeq" id="WP_289503477.1">
    <property type="nucleotide sequence ID" value="NZ_CP116805.1"/>
</dbReference>
<dbReference type="EMBL" id="CP116805">
    <property type="protein sequence ID" value="WCL53836.1"/>
    <property type="molecule type" value="Genomic_DNA"/>
</dbReference>
<evidence type="ECO:0000256" key="1">
    <source>
        <dbReference type="SAM" id="SignalP"/>
    </source>
</evidence>
<name>A0AAF0BM04_9PROT</name>
<sequence length="296" mass="32161">MRTLAAILLLAAGSLPGTAGELTTRTESDGIWVLEDGAPVLFFHGAPMPGAAPAERGTYIHPILTPSGTALTLNAPEDHPHHRGLFWAWHQIVKDGVKVADGWDMKDIDWVVDRLDATVTGGEVRLNVELRWVLKDGTALIREQDHFTIHATEAGVRRMDAEVRLKALLPGVAIGGSDNERGYSGPSWRLPDAPRLSFESGQGAVKAEMNAVTASGWMQFLHPDWTALMTCAVDGVPVTRWILRNELSMQNCAWPGRQTVPVPGDRDIVLESRFLWQDGAPDAAWGSARQAAISGD</sequence>
<accession>A0AAF0BM04</accession>
<gene>
    <name evidence="2" type="ORF">PH603_14960</name>
</gene>
<evidence type="ECO:0000313" key="2">
    <source>
        <dbReference type="EMBL" id="WCL53836.1"/>
    </source>
</evidence>